<proteinExistence type="predicted"/>
<keyword evidence="1" id="KW-1133">Transmembrane helix</keyword>
<feature type="transmembrane region" description="Helical" evidence="1">
    <location>
        <begin position="49"/>
        <end position="67"/>
    </location>
</feature>
<evidence type="ECO:0000313" key="2">
    <source>
        <dbReference type="EMBL" id="GJD47333.1"/>
    </source>
</evidence>
<keyword evidence="1" id="KW-0812">Transmembrane</keyword>
<dbReference type="Proteomes" id="UP001055167">
    <property type="component" value="Unassembled WGS sequence"/>
</dbReference>
<reference evidence="2" key="1">
    <citation type="journal article" date="2021" name="Front. Microbiol.">
        <title>Comprehensive Comparative Genomics and Phenotyping of Methylobacterium Species.</title>
        <authorList>
            <person name="Alessa O."/>
            <person name="Ogura Y."/>
            <person name="Fujitani Y."/>
            <person name="Takami H."/>
            <person name="Hayashi T."/>
            <person name="Sahin N."/>
            <person name="Tani A."/>
        </authorList>
    </citation>
    <scope>NUCLEOTIDE SEQUENCE</scope>
    <source>
        <strain evidence="2">KCTC 52305</strain>
    </source>
</reference>
<evidence type="ECO:0000256" key="1">
    <source>
        <dbReference type="SAM" id="Phobius"/>
    </source>
</evidence>
<reference evidence="2" key="2">
    <citation type="submission" date="2021-08" db="EMBL/GenBank/DDBJ databases">
        <authorList>
            <person name="Tani A."/>
            <person name="Ola A."/>
            <person name="Ogura Y."/>
            <person name="Katsura K."/>
            <person name="Hayashi T."/>
        </authorList>
    </citation>
    <scope>NUCLEOTIDE SEQUENCE</scope>
    <source>
        <strain evidence="2">KCTC 52305</strain>
    </source>
</reference>
<protein>
    <submittedName>
        <fullName evidence="2">Uncharacterized protein</fullName>
    </submittedName>
</protein>
<organism evidence="2 3">
    <name type="scientific">Methylobacterium crusticola</name>
    <dbReference type="NCBI Taxonomy" id="1697972"/>
    <lineage>
        <taxon>Bacteria</taxon>
        <taxon>Pseudomonadati</taxon>
        <taxon>Pseudomonadota</taxon>
        <taxon>Alphaproteobacteria</taxon>
        <taxon>Hyphomicrobiales</taxon>
        <taxon>Methylobacteriaceae</taxon>
        <taxon>Methylobacterium</taxon>
    </lineage>
</organism>
<comment type="caution">
    <text evidence="2">The sequence shown here is derived from an EMBL/GenBank/DDBJ whole genome shotgun (WGS) entry which is preliminary data.</text>
</comment>
<name>A0ABQ4QPW2_9HYPH</name>
<evidence type="ECO:0000313" key="3">
    <source>
        <dbReference type="Proteomes" id="UP001055167"/>
    </source>
</evidence>
<accession>A0ABQ4QPW2</accession>
<keyword evidence="3" id="KW-1185">Reference proteome</keyword>
<gene>
    <name evidence="2" type="ORF">OPKNFCMD_0039</name>
</gene>
<dbReference type="EMBL" id="BPQH01000001">
    <property type="protein sequence ID" value="GJD47333.1"/>
    <property type="molecule type" value="Genomic_DNA"/>
</dbReference>
<keyword evidence="1" id="KW-0472">Membrane</keyword>
<sequence length="72" mass="7707">MKHLMPSPRSSAAARPATIAAATHGYGAGWMRLPRPANDNRRPARRSRALLLGSWLAGLAALSALLWRTGGF</sequence>